<dbReference type="Gene3D" id="1.10.3720.10">
    <property type="entry name" value="MetI-like"/>
    <property type="match status" value="1"/>
</dbReference>
<dbReference type="KEGG" id="pmet:G4Y79_09610"/>
<dbReference type="CDD" id="cd06261">
    <property type="entry name" value="TM_PBP2"/>
    <property type="match status" value="1"/>
</dbReference>
<feature type="transmembrane region" description="Helical" evidence="5">
    <location>
        <begin position="268"/>
        <end position="290"/>
    </location>
</feature>
<feature type="domain" description="ABC transmembrane type-1" evidence="6">
    <location>
        <begin position="83"/>
        <end position="285"/>
    </location>
</feature>
<evidence type="ECO:0000256" key="4">
    <source>
        <dbReference type="ARBA" id="ARBA00023136"/>
    </source>
</evidence>
<dbReference type="PANTHER" id="PTHR43879:SF1">
    <property type="entry name" value="GLUCOSE IMPORT SYSTEM PERMEASE PROTEIN GLCU"/>
    <property type="match status" value="1"/>
</dbReference>
<dbReference type="EMBL" id="CP062983">
    <property type="protein sequence ID" value="QPC84612.1"/>
    <property type="molecule type" value="Genomic_DNA"/>
</dbReference>
<feature type="transmembrane region" description="Helical" evidence="5">
    <location>
        <begin position="119"/>
        <end position="139"/>
    </location>
</feature>
<evidence type="ECO:0000313" key="7">
    <source>
        <dbReference type="EMBL" id="QPC84612.1"/>
    </source>
</evidence>
<evidence type="ECO:0000256" key="1">
    <source>
        <dbReference type="ARBA" id="ARBA00004141"/>
    </source>
</evidence>
<evidence type="ECO:0000256" key="2">
    <source>
        <dbReference type="ARBA" id="ARBA00022692"/>
    </source>
</evidence>
<keyword evidence="8" id="KW-1185">Reference proteome</keyword>
<dbReference type="PANTHER" id="PTHR43879">
    <property type="entry name" value="ABC TRANSPORTER PERMEASE PROTEIN"/>
    <property type="match status" value="1"/>
</dbReference>
<dbReference type="GO" id="GO:0055085">
    <property type="term" value="P:transmembrane transport"/>
    <property type="evidence" value="ECO:0007669"/>
    <property type="project" value="InterPro"/>
</dbReference>
<dbReference type="InterPro" id="IPR035906">
    <property type="entry name" value="MetI-like_sf"/>
</dbReference>
<organism evidence="7 8">
    <name type="scientific">Phototrophicus methaneseepsis</name>
    <dbReference type="NCBI Taxonomy" id="2710758"/>
    <lineage>
        <taxon>Bacteria</taxon>
        <taxon>Bacillati</taxon>
        <taxon>Chloroflexota</taxon>
        <taxon>Candidatus Thermofontia</taxon>
        <taxon>Phototrophicales</taxon>
        <taxon>Phototrophicaceae</taxon>
        <taxon>Phototrophicus</taxon>
    </lineage>
</organism>
<name>A0A7S8IGE7_9CHLR</name>
<dbReference type="SUPFAM" id="SSF161098">
    <property type="entry name" value="MetI-like"/>
    <property type="match status" value="1"/>
</dbReference>
<accession>A0A7S8IGE7</accession>
<feature type="transmembrane region" description="Helical" evidence="5">
    <location>
        <begin position="87"/>
        <end position="107"/>
    </location>
</feature>
<comment type="similarity">
    <text evidence="5">Belongs to the binding-protein-dependent transport system permease family.</text>
</comment>
<keyword evidence="4 5" id="KW-0472">Membrane</keyword>
<gene>
    <name evidence="7" type="ORF">G4Y79_09610</name>
</gene>
<proteinExistence type="inferred from homology"/>
<dbReference type="AlphaFoldDB" id="A0A7S8IGE7"/>
<feature type="transmembrane region" description="Helical" evidence="5">
    <location>
        <begin position="159"/>
        <end position="187"/>
    </location>
</feature>
<keyword evidence="5" id="KW-0813">Transport</keyword>
<keyword evidence="2 5" id="KW-0812">Transmembrane</keyword>
<reference evidence="7 8" key="1">
    <citation type="submission" date="2020-02" db="EMBL/GenBank/DDBJ databases">
        <authorList>
            <person name="Zheng R.K."/>
            <person name="Sun C.M."/>
        </authorList>
    </citation>
    <scope>NUCLEOTIDE SEQUENCE [LARGE SCALE GENOMIC DNA]</scope>
    <source>
        <strain evidence="8">rifampicinis</strain>
    </source>
</reference>
<evidence type="ECO:0000256" key="3">
    <source>
        <dbReference type="ARBA" id="ARBA00022989"/>
    </source>
</evidence>
<evidence type="ECO:0000259" key="6">
    <source>
        <dbReference type="PROSITE" id="PS50928"/>
    </source>
</evidence>
<dbReference type="RefSeq" id="WP_195172675.1">
    <property type="nucleotide sequence ID" value="NZ_CP062983.1"/>
</dbReference>
<evidence type="ECO:0000256" key="5">
    <source>
        <dbReference type="RuleBase" id="RU363032"/>
    </source>
</evidence>
<dbReference type="InterPro" id="IPR000515">
    <property type="entry name" value="MetI-like"/>
</dbReference>
<evidence type="ECO:0000313" key="8">
    <source>
        <dbReference type="Proteomes" id="UP000594468"/>
    </source>
</evidence>
<sequence>MTAVSTSAPVSPSHAARNRRLVTLLIYIVLILFALFYLLPVFLVLITSFKSTENVSLSRMWELPSTVSLQSFEVAFNELRSGLLNSVALVIPGTLFSSFLGSINGYVLSKWRFPGANIIFPLMLFGMFIPYQSILIPLAEFLRSVCVVPGTGGAACEMTLFGNLLGLILTHVVYGLPITTLIFRNYYMEVPDEMLEAGAIDGAGFFGLYRHIVLPISLPGFVVVIIWQFTQIWNEFLFSVTIAQNSPTVTVALQNLSGSQIVQWNVQMAAAFLAAIPTLLVYVLLGRYFIRGLLAGSIKG</sequence>
<comment type="subcellular location">
    <subcellularLocation>
        <location evidence="5">Cell membrane</location>
        <topology evidence="5">Multi-pass membrane protein</topology>
    </subcellularLocation>
    <subcellularLocation>
        <location evidence="1">Membrane</location>
        <topology evidence="1">Multi-pass membrane protein</topology>
    </subcellularLocation>
</comment>
<dbReference type="GO" id="GO:0005886">
    <property type="term" value="C:plasma membrane"/>
    <property type="evidence" value="ECO:0007669"/>
    <property type="project" value="UniProtKB-SubCell"/>
</dbReference>
<feature type="transmembrane region" description="Helical" evidence="5">
    <location>
        <begin position="208"/>
        <end position="229"/>
    </location>
</feature>
<feature type="transmembrane region" description="Helical" evidence="5">
    <location>
        <begin position="21"/>
        <end position="46"/>
    </location>
</feature>
<protein>
    <submittedName>
        <fullName evidence="7">Carbohydrate ABC transporter permease</fullName>
    </submittedName>
</protein>
<dbReference type="Pfam" id="PF00528">
    <property type="entry name" value="BPD_transp_1"/>
    <property type="match status" value="1"/>
</dbReference>
<keyword evidence="3 5" id="KW-1133">Transmembrane helix</keyword>
<dbReference type="Proteomes" id="UP000594468">
    <property type="component" value="Chromosome"/>
</dbReference>
<dbReference type="PROSITE" id="PS50928">
    <property type="entry name" value="ABC_TM1"/>
    <property type="match status" value="1"/>
</dbReference>